<accession>A0A6G9HE83</accession>
<proteinExistence type="predicted"/>
<reference evidence="1" key="1">
    <citation type="journal article" date="2020" name="MBio">
        <title>A New Family of DNA Viruses Causing Disease in Crustaceans from Diverse Aquatic Biomes.</title>
        <authorList>
            <person name="Subramaniam K."/>
            <person name="Behringer D.C."/>
            <person name="Bojko J."/>
            <person name="Yutin N."/>
            <person name="Clark A.S."/>
            <person name="Bateman K.S."/>
            <person name="van Aerle R."/>
            <person name="Bass D."/>
            <person name="Kerr R.C."/>
            <person name="Koonin E.V."/>
            <person name="Stentiford G.D."/>
            <person name="Waltzek T.B."/>
        </authorList>
    </citation>
    <scope>NUCLEOTIDE SEQUENCE</scope>
</reference>
<organism evidence="1">
    <name type="scientific">Carcinus maenas virus 1</name>
    <dbReference type="NCBI Taxonomy" id="2704945"/>
    <lineage>
        <taxon>Viruses</taxon>
    </lineage>
</organism>
<sequence length="114" mass="13925">MAEEVGTIIDKLSSLKVAAVVEPPPPPPKKKKKCWITYKTKKYKRELREQYSLRKQVEEELQQFSTPFKNEEEEMSHRYKNYELIRINFIIWKVEEKLDRLWWPTGYVYCNRKK</sequence>
<evidence type="ECO:0000313" key="1">
    <source>
        <dbReference type="EMBL" id="QIQ08559.1"/>
    </source>
</evidence>
<name>A0A6G9HE83_9VIRU</name>
<protein>
    <submittedName>
        <fullName evidence="1">Uncharacterized protein</fullName>
    </submittedName>
</protein>
<dbReference type="EMBL" id="MN604015">
    <property type="protein sequence ID" value="QIQ08559.1"/>
    <property type="molecule type" value="Genomic_DNA"/>
</dbReference>
<gene>
    <name evidence="1" type="primary">ORF53</name>
</gene>